<dbReference type="Ensembl" id="ENSOANT00000065285.1">
    <property type="protein sequence ID" value="ENSOANP00000042379.1"/>
    <property type="gene ID" value="ENSOANG00000036136.1"/>
</dbReference>
<dbReference type="PANTHER" id="PTHR15305:SF0">
    <property type="entry name" value="MELANOMA ANTIGEN RECOGNIZED BY T-CELLS 1"/>
    <property type="match status" value="1"/>
</dbReference>
<evidence type="ECO:0000313" key="3">
    <source>
        <dbReference type="Proteomes" id="UP000002279"/>
    </source>
</evidence>
<accession>A0A6I8NMJ4</accession>
<dbReference type="RefSeq" id="XP_028911715.1">
    <property type="nucleotide sequence ID" value="XM_029055882.2"/>
</dbReference>
<name>A0A6I8NMJ4_ORNAN</name>
<dbReference type="KEGG" id="oaa:114808150"/>
<reference evidence="2" key="2">
    <citation type="submission" date="2025-08" db="UniProtKB">
        <authorList>
            <consortium name="Ensembl"/>
        </authorList>
    </citation>
    <scope>IDENTIFICATION</scope>
    <source>
        <strain evidence="2">Glennie</strain>
    </source>
</reference>
<dbReference type="InParanoid" id="A0A6I8NMJ4"/>
<dbReference type="GO" id="GO:0005789">
    <property type="term" value="C:endoplasmic reticulum membrane"/>
    <property type="evidence" value="ECO:0000318"/>
    <property type="project" value="GO_Central"/>
</dbReference>
<evidence type="ECO:0000256" key="1">
    <source>
        <dbReference type="SAM" id="Phobius"/>
    </source>
</evidence>
<dbReference type="GeneTree" id="ENSGT00390000009531"/>
<dbReference type="GO" id="GO:0042470">
    <property type="term" value="C:melanosome"/>
    <property type="evidence" value="ECO:0000318"/>
    <property type="project" value="GO_Central"/>
</dbReference>
<dbReference type="GO" id="GO:0005802">
    <property type="term" value="C:trans-Golgi network"/>
    <property type="evidence" value="ECO:0000318"/>
    <property type="project" value="GO_Central"/>
</dbReference>
<dbReference type="OMA" id="YPKKGHN"/>
<protein>
    <submittedName>
        <fullName evidence="2">Melan-A</fullName>
    </submittedName>
</protein>
<reference evidence="2 3" key="1">
    <citation type="journal article" date="2008" name="Nature">
        <title>Genome analysis of the platypus reveals unique signatures of evolution.</title>
        <authorList>
            <person name="Warren W.C."/>
            <person name="Hillier L.W."/>
            <person name="Marshall Graves J.A."/>
            <person name="Birney E."/>
            <person name="Ponting C.P."/>
            <person name="Grutzner F."/>
            <person name="Belov K."/>
            <person name="Miller W."/>
            <person name="Clarke L."/>
            <person name="Chinwalla A.T."/>
            <person name="Yang S.P."/>
            <person name="Heger A."/>
            <person name="Locke D.P."/>
            <person name="Miethke P."/>
            <person name="Waters P.D."/>
            <person name="Veyrunes F."/>
            <person name="Fulton L."/>
            <person name="Fulton B."/>
            <person name="Graves T."/>
            <person name="Wallis J."/>
            <person name="Puente X.S."/>
            <person name="Lopez-Otin C."/>
            <person name="Ordonez G.R."/>
            <person name="Eichler E.E."/>
            <person name="Chen L."/>
            <person name="Cheng Z."/>
            <person name="Deakin J.E."/>
            <person name="Alsop A."/>
            <person name="Thompson K."/>
            <person name="Kirby P."/>
            <person name="Papenfuss A.T."/>
            <person name="Wakefield M.J."/>
            <person name="Olender T."/>
            <person name="Lancet D."/>
            <person name="Huttley G.A."/>
            <person name="Smit A.F."/>
            <person name="Pask A."/>
            <person name="Temple-Smith P."/>
            <person name="Batzer M.A."/>
            <person name="Walker J.A."/>
            <person name="Konkel M.K."/>
            <person name="Harris R.S."/>
            <person name="Whittington C.M."/>
            <person name="Wong E.S."/>
            <person name="Gemmell N.J."/>
            <person name="Buschiazzo E."/>
            <person name="Vargas Jentzsch I.M."/>
            <person name="Merkel A."/>
            <person name="Schmitz J."/>
            <person name="Zemann A."/>
            <person name="Churakov G."/>
            <person name="Kriegs J.O."/>
            <person name="Brosius J."/>
            <person name="Murchison E.P."/>
            <person name="Sachidanandam R."/>
            <person name="Smith C."/>
            <person name="Hannon G.J."/>
            <person name="Tsend-Ayush E."/>
            <person name="McMillan D."/>
            <person name="Attenborough R."/>
            <person name="Rens W."/>
            <person name="Ferguson-Smith M."/>
            <person name="Lefevre C.M."/>
            <person name="Sharp J.A."/>
            <person name="Nicholas K.R."/>
            <person name="Ray D.A."/>
            <person name="Kube M."/>
            <person name="Reinhardt R."/>
            <person name="Pringle T.H."/>
            <person name="Taylor J."/>
            <person name="Jones R.C."/>
            <person name="Nixon B."/>
            <person name="Dacheux J.L."/>
            <person name="Niwa H."/>
            <person name="Sekita Y."/>
            <person name="Huang X."/>
            <person name="Stark A."/>
            <person name="Kheradpour P."/>
            <person name="Kellis M."/>
            <person name="Flicek P."/>
            <person name="Chen Y."/>
            <person name="Webber C."/>
            <person name="Hardison R."/>
            <person name="Nelson J."/>
            <person name="Hallsworth-Pepin K."/>
            <person name="Delehaunty K."/>
            <person name="Markovic C."/>
            <person name="Minx P."/>
            <person name="Feng Y."/>
            <person name="Kremitzki C."/>
            <person name="Mitreva M."/>
            <person name="Glasscock J."/>
            <person name="Wylie T."/>
            <person name="Wohldmann P."/>
            <person name="Thiru P."/>
            <person name="Nhan M.N."/>
            <person name="Pohl C.S."/>
            <person name="Smith S.M."/>
            <person name="Hou S."/>
            <person name="Nefedov M."/>
            <person name="de Jong P.J."/>
            <person name="Renfree M.B."/>
            <person name="Mardis E.R."/>
            <person name="Wilson R.K."/>
        </authorList>
    </citation>
    <scope>NUCLEOTIDE SEQUENCE [LARGE SCALE GENOMIC DNA]</scope>
    <source>
        <strain evidence="2 3">Glennie</strain>
    </source>
</reference>
<organism evidence="2 3">
    <name type="scientific">Ornithorhynchus anatinus</name>
    <name type="common">Duckbill platypus</name>
    <dbReference type="NCBI Taxonomy" id="9258"/>
    <lineage>
        <taxon>Eukaryota</taxon>
        <taxon>Metazoa</taxon>
        <taxon>Chordata</taxon>
        <taxon>Craniata</taxon>
        <taxon>Vertebrata</taxon>
        <taxon>Euteleostomi</taxon>
        <taxon>Mammalia</taxon>
        <taxon>Monotremata</taxon>
        <taxon>Ornithorhynchidae</taxon>
        <taxon>Ornithorhynchus</taxon>
    </lineage>
</organism>
<keyword evidence="1" id="KW-0472">Membrane</keyword>
<keyword evidence="3" id="KW-1185">Reference proteome</keyword>
<dbReference type="FunCoup" id="A0A6I8NMJ4">
    <property type="interactions" value="16"/>
</dbReference>
<dbReference type="AlphaFoldDB" id="A0A6I8NMJ4"/>
<reference evidence="2" key="3">
    <citation type="submission" date="2025-09" db="UniProtKB">
        <authorList>
            <consortium name="Ensembl"/>
        </authorList>
    </citation>
    <scope>IDENTIFICATION</scope>
    <source>
        <strain evidence="2">Glennie</strain>
    </source>
</reference>
<dbReference type="InterPro" id="IPR029242">
    <property type="entry name" value="MLANA"/>
</dbReference>
<dbReference type="OrthoDB" id="9946040at2759"/>
<evidence type="ECO:0000313" key="2">
    <source>
        <dbReference type="Ensembl" id="ENSOANP00000042379.1"/>
    </source>
</evidence>
<dbReference type="Proteomes" id="UP000002279">
    <property type="component" value="Chromosome X5"/>
</dbReference>
<dbReference type="GeneID" id="114808150"/>
<dbReference type="Bgee" id="ENSOANG00000036136">
    <property type="expression patterns" value="Expressed in heart and 3 other cell types or tissues"/>
</dbReference>
<keyword evidence="1" id="KW-0812">Transmembrane</keyword>
<dbReference type="Pfam" id="PF14991">
    <property type="entry name" value="MLANA"/>
    <property type="match status" value="1"/>
</dbReference>
<dbReference type="PANTHER" id="PTHR15305">
    <property type="entry name" value="MELANOMA ANTIGEN RECOGNIZED BY T-CELLS 1"/>
    <property type="match status" value="1"/>
</dbReference>
<sequence>MPAGNSYFSDGYLKRKKGYSYITPEEAAGLGILVVILGLLLLIGCWYYRRRNGYKILKYKSLQAGTGSALMGRYHSEEGAPLDCKMPFPENGSHSSVVPDAPPAYEKVISERAPPAYSP</sequence>
<gene>
    <name evidence="2" type="primary">MLANA</name>
</gene>
<feature type="transmembrane region" description="Helical" evidence="1">
    <location>
        <begin position="27"/>
        <end position="48"/>
    </location>
</feature>
<keyword evidence="1" id="KW-1133">Transmembrane helix</keyword>
<dbReference type="CTD" id="2315"/>
<proteinExistence type="predicted"/>